<evidence type="ECO:0000313" key="10">
    <source>
        <dbReference type="EMBL" id="SEF59716.1"/>
    </source>
</evidence>
<dbReference type="AlphaFoldDB" id="A0A1H5TA92"/>
<dbReference type="GO" id="GO:0008483">
    <property type="term" value="F:transaminase activity"/>
    <property type="evidence" value="ECO:0007669"/>
    <property type="project" value="UniProtKB-KW"/>
</dbReference>
<comment type="catalytic activity">
    <reaction evidence="6">
        <text>N(6)-[(R)-S(8)-aminomethyldihydrolipoyl]-L-lysyl-[protein] + (6S)-5,6,7,8-tetrahydrofolate = N(6)-[(R)-dihydrolipoyl]-L-lysyl-[protein] + (6R)-5,10-methylene-5,6,7,8-tetrahydrofolate + NH4(+)</text>
        <dbReference type="Rhea" id="RHEA:16945"/>
        <dbReference type="Rhea" id="RHEA-COMP:10475"/>
        <dbReference type="Rhea" id="RHEA-COMP:10492"/>
        <dbReference type="ChEBI" id="CHEBI:15636"/>
        <dbReference type="ChEBI" id="CHEBI:28938"/>
        <dbReference type="ChEBI" id="CHEBI:57453"/>
        <dbReference type="ChEBI" id="CHEBI:83100"/>
        <dbReference type="ChEBI" id="CHEBI:83143"/>
        <dbReference type="EC" id="2.1.2.10"/>
    </reaction>
</comment>
<sequence length="385" mass="40906">MAAEAAESDIASAVAPLKTPLHSRHVALGARMVPFAGYDMPVQYPSGILTEHNWTREKAGLFDVSHMGQAFLIGPDHETTARALEALIPADILNLAPGKQRYSQLLNEEGGILDDLMVTRSADPDEDGALYLVVNAACKNEDYPHIEARLPANVKLVRAEHRGLIAIQGPAAAEALAALAPEAAEMGFMTSRSMKVAGIKANLSRSGYTGEDGYEISAAAGKIGEIWDTLLLDARVKPIGLGARDSLRLEAGLCLYGHDIDTTTSPVEGALTWSIQKRRREEGGFPGAARIQREFAEGVTRVRVGLLPEGRAPAREGAEIATPEGEIVGKVTSGGFGPTLNAPLAMGYVAKAHSAPGTRLDLIVRGKPLPAVVAAMPFVPNRYKR</sequence>
<dbReference type="InterPro" id="IPR013977">
    <property type="entry name" value="GcvT_C"/>
</dbReference>
<keyword evidence="4 10" id="KW-0808">Transferase</keyword>
<evidence type="ECO:0000256" key="3">
    <source>
        <dbReference type="ARBA" id="ARBA00022576"/>
    </source>
</evidence>
<evidence type="ECO:0000313" key="11">
    <source>
        <dbReference type="Proteomes" id="UP000236743"/>
    </source>
</evidence>
<keyword evidence="11" id="KW-1185">Reference proteome</keyword>
<dbReference type="OrthoDB" id="9774591at2"/>
<keyword evidence="3" id="KW-0032">Aminotransferase</keyword>
<dbReference type="PANTHER" id="PTHR43757:SF2">
    <property type="entry name" value="AMINOMETHYLTRANSFERASE, MITOCHONDRIAL"/>
    <property type="match status" value="1"/>
</dbReference>
<dbReference type="InterPro" id="IPR006223">
    <property type="entry name" value="GcvT"/>
</dbReference>
<comment type="similarity">
    <text evidence="1">Belongs to the GcvT family.</text>
</comment>
<dbReference type="InterPro" id="IPR028896">
    <property type="entry name" value="GcvT/YgfZ/DmdA"/>
</dbReference>
<proteinExistence type="inferred from homology"/>
<dbReference type="RefSeq" id="WP_103870940.1">
    <property type="nucleotide sequence ID" value="NZ_FNUY01000001.1"/>
</dbReference>
<dbReference type="NCBIfam" id="NF010093">
    <property type="entry name" value="PRK13579.1"/>
    <property type="match status" value="1"/>
</dbReference>
<evidence type="ECO:0000256" key="7">
    <source>
        <dbReference type="PIRSR" id="PIRSR006487-1"/>
    </source>
</evidence>
<dbReference type="FunFam" id="4.10.1250.10:FF:000002">
    <property type="entry name" value="Aminomethyltransferase"/>
    <property type="match status" value="1"/>
</dbReference>
<dbReference type="NCBIfam" id="TIGR00528">
    <property type="entry name" value="gcvT"/>
    <property type="match status" value="1"/>
</dbReference>
<dbReference type="GO" id="GO:0008168">
    <property type="term" value="F:methyltransferase activity"/>
    <property type="evidence" value="ECO:0007669"/>
    <property type="project" value="UniProtKB-KW"/>
</dbReference>
<gene>
    <name evidence="10" type="ORF">SAMN04488115_101586</name>
</gene>
<evidence type="ECO:0000256" key="5">
    <source>
        <dbReference type="ARBA" id="ARBA00031395"/>
    </source>
</evidence>
<dbReference type="InterPro" id="IPR006222">
    <property type="entry name" value="GCVT_N"/>
</dbReference>
<dbReference type="SUPFAM" id="SSF101790">
    <property type="entry name" value="Aminomethyltransferase beta-barrel domain"/>
    <property type="match status" value="1"/>
</dbReference>
<evidence type="ECO:0000259" key="9">
    <source>
        <dbReference type="Pfam" id="PF08669"/>
    </source>
</evidence>
<dbReference type="GO" id="GO:0032259">
    <property type="term" value="P:methylation"/>
    <property type="evidence" value="ECO:0007669"/>
    <property type="project" value="UniProtKB-KW"/>
</dbReference>
<dbReference type="Proteomes" id="UP000236743">
    <property type="component" value="Unassembled WGS sequence"/>
</dbReference>
<dbReference type="Gene3D" id="4.10.1250.10">
    <property type="entry name" value="Aminomethyltransferase fragment"/>
    <property type="match status" value="1"/>
</dbReference>
<dbReference type="Gene3D" id="3.30.70.1400">
    <property type="entry name" value="Aminomethyltransferase beta-barrel domains"/>
    <property type="match status" value="1"/>
</dbReference>
<dbReference type="Pfam" id="PF01571">
    <property type="entry name" value="GCV_T"/>
    <property type="match status" value="1"/>
</dbReference>
<dbReference type="PANTHER" id="PTHR43757">
    <property type="entry name" value="AMINOMETHYLTRANSFERASE"/>
    <property type="match status" value="1"/>
</dbReference>
<feature type="domain" description="Aminomethyltransferase C-terminal" evidence="9">
    <location>
        <begin position="301"/>
        <end position="379"/>
    </location>
</feature>
<dbReference type="GO" id="GO:0005960">
    <property type="term" value="C:glycine cleavage complex"/>
    <property type="evidence" value="ECO:0007669"/>
    <property type="project" value="InterPro"/>
</dbReference>
<dbReference type="InterPro" id="IPR027266">
    <property type="entry name" value="TrmE/GcvT-like"/>
</dbReference>
<dbReference type="NCBIfam" id="NF001567">
    <property type="entry name" value="PRK00389.1"/>
    <property type="match status" value="1"/>
</dbReference>
<name>A0A1H5TA92_9HYPH</name>
<feature type="binding site" evidence="7">
    <location>
        <position position="215"/>
    </location>
    <ligand>
        <name>substrate</name>
    </ligand>
</feature>
<dbReference type="Gene3D" id="3.30.1360.120">
    <property type="entry name" value="Probable tRNA modification gtpase trme, domain 1"/>
    <property type="match status" value="1"/>
</dbReference>
<dbReference type="PIRSF" id="PIRSF006487">
    <property type="entry name" value="GcvT"/>
    <property type="match status" value="1"/>
</dbReference>
<dbReference type="Gene3D" id="2.40.30.110">
    <property type="entry name" value="Aminomethyltransferase beta-barrel domains"/>
    <property type="match status" value="1"/>
</dbReference>
<evidence type="ECO:0000259" key="8">
    <source>
        <dbReference type="Pfam" id="PF01571"/>
    </source>
</evidence>
<evidence type="ECO:0000256" key="2">
    <source>
        <dbReference type="ARBA" id="ARBA00012616"/>
    </source>
</evidence>
<dbReference type="GO" id="GO:0006546">
    <property type="term" value="P:glycine catabolic process"/>
    <property type="evidence" value="ECO:0007669"/>
    <property type="project" value="InterPro"/>
</dbReference>
<organism evidence="10 11">
    <name type="scientific">Bosea lathyri</name>
    <dbReference type="NCBI Taxonomy" id="1036778"/>
    <lineage>
        <taxon>Bacteria</taxon>
        <taxon>Pseudomonadati</taxon>
        <taxon>Pseudomonadota</taxon>
        <taxon>Alphaproteobacteria</taxon>
        <taxon>Hyphomicrobiales</taxon>
        <taxon>Boseaceae</taxon>
        <taxon>Bosea</taxon>
    </lineage>
</organism>
<protein>
    <recommendedName>
        <fullName evidence="2">aminomethyltransferase</fullName>
        <ecNumber evidence="2">2.1.2.10</ecNumber>
    </recommendedName>
    <alternativeName>
        <fullName evidence="5">Glycine cleavage system T protein</fullName>
    </alternativeName>
</protein>
<dbReference type="Pfam" id="PF08669">
    <property type="entry name" value="GCV_T_C"/>
    <property type="match status" value="1"/>
</dbReference>
<evidence type="ECO:0000256" key="1">
    <source>
        <dbReference type="ARBA" id="ARBA00008609"/>
    </source>
</evidence>
<dbReference type="EC" id="2.1.2.10" evidence="2"/>
<keyword evidence="10" id="KW-0489">Methyltransferase</keyword>
<dbReference type="GO" id="GO:0004047">
    <property type="term" value="F:aminomethyltransferase activity"/>
    <property type="evidence" value="ECO:0007669"/>
    <property type="project" value="UniProtKB-EC"/>
</dbReference>
<dbReference type="InterPro" id="IPR029043">
    <property type="entry name" value="GcvT/YgfZ_C"/>
</dbReference>
<feature type="domain" description="GCVT N-terminal" evidence="8">
    <location>
        <begin position="21"/>
        <end position="277"/>
    </location>
</feature>
<accession>A0A1H5TA92</accession>
<dbReference type="SUPFAM" id="SSF103025">
    <property type="entry name" value="Folate-binding domain"/>
    <property type="match status" value="1"/>
</dbReference>
<evidence type="ECO:0000256" key="6">
    <source>
        <dbReference type="ARBA" id="ARBA00047665"/>
    </source>
</evidence>
<reference evidence="10 11" key="1">
    <citation type="submission" date="2016-10" db="EMBL/GenBank/DDBJ databases">
        <authorList>
            <person name="de Groot N.N."/>
        </authorList>
    </citation>
    <scope>NUCLEOTIDE SEQUENCE [LARGE SCALE GENOMIC DNA]</scope>
    <source>
        <strain evidence="10 11">DSM 26656</strain>
    </source>
</reference>
<evidence type="ECO:0000256" key="4">
    <source>
        <dbReference type="ARBA" id="ARBA00022679"/>
    </source>
</evidence>
<dbReference type="EMBL" id="FNUY01000001">
    <property type="protein sequence ID" value="SEF59716.1"/>
    <property type="molecule type" value="Genomic_DNA"/>
</dbReference>